<dbReference type="AlphaFoldDB" id="N6UWX4"/>
<dbReference type="PANTHER" id="PTHR10806:SF6">
    <property type="entry name" value="SIGNAL PEPTIDASE COMPLEX CATALYTIC SUBUNIT SEC11"/>
    <property type="match status" value="1"/>
</dbReference>
<evidence type="ECO:0000256" key="4">
    <source>
        <dbReference type="ARBA" id="ARBA00023136"/>
    </source>
</evidence>
<dbReference type="EMBL" id="APMM01000001">
    <property type="protein sequence ID" value="ENN96844.1"/>
    <property type="molecule type" value="Genomic_DNA"/>
</dbReference>
<dbReference type="Proteomes" id="UP000053695">
    <property type="component" value="Unassembled WGS sequence"/>
</dbReference>
<organism evidence="6 7">
    <name type="scientific">Methanocaldococcus villosus KIN24-T80</name>
    <dbReference type="NCBI Taxonomy" id="1069083"/>
    <lineage>
        <taxon>Archaea</taxon>
        <taxon>Methanobacteriati</taxon>
        <taxon>Methanobacteriota</taxon>
        <taxon>Methanomada group</taxon>
        <taxon>Methanococci</taxon>
        <taxon>Methanococcales</taxon>
        <taxon>Methanocaldococcaceae</taxon>
        <taxon>Methanocaldococcus</taxon>
    </lineage>
</organism>
<evidence type="ECO:0000313" key="6">
    <source>
        <dbReference type="EMBL" id="ENN96844.1"/>
    </source>
</evidence>
<dbReference type="PANTHER" id="PTHR10806">
    <property type="entry name" value="SIGNAL PEPTIDASE COMPLEX CATALYTIC SUBUNIT SEC11"/>
    <property type="match status" value="1"/>
</dbReference>
<sequence>MRVVIIKKEKIIEWIVFLIVLFLIWSHVNVVVSNSMYPIMKRGDLVIVENAGFEFNPNDVKVGDIVVYSAHWDAYQYILYAISQKLGYDFNNTLFIFNRGDDKLEAKVLGKLKTDVGEFVIINFSTPKLFEKPVIHRVIDKVEFDNRTYFIIKGDNNYMHDPELVSINQIKQRVLTIDGHPLIIPYLGYLSIYAKEYWYIIVLIIIFDILYKQLRGKK</sequence>
<keyword evidence="7" id="KW-1185">Reference proteome</keyword>
<dbReference type="SUPFAM" id="SSF51306">
    <property type="entry name" value="LexA/Signal peptidase"/>
    <property type="match status" value="1"/>
</dbReference>
<keyword evidence="2 5" id="KW-0812">Transmembrane</keyword>
<evidence type="ECO:0000256" key="1">
    <source>
        <dbReference type="ARBA" id="ARBA00004370"/>
    </source>
</evidence>
<dbReference type="GO" id="GO:0016020">
    <property type="term" value="C:membrane"/>
    <property type="evidence" value="ECO:0007669"/>
    <property type="project" value="UniProtKB-SubCell"/>
</dbReference>
<accession>N6UWX4</accession>
<dbReference type="InterPro" id="IPR019533">
    <property type="entry name" value="Peptidase_S26"/>
</dbReference>
<reference evidence="6 7" key="1">
    <citation type="journal article" date="2013" name="Genome Announc.">
        <title>Draft Genome Sequence of a Highly Flagellated, Fast-Swimming Archaeon, Methanocaldococcus villosus Strain KIN24-T80 (DSM 22612).</title>
        <authorList>
            <person name="Thennarasu S."/>
            <person name="Polireddy D."/>
            <person name="Antony A."/>
            <person name="Yada M.R."/>
            <person name="Algarawi S."/>
            <person name="Sivakumar N."/>
        </authorList>
    </citation>
    <scope>NUCLEOTIDE SEQUENCE [LARGE SCALE GENOMIC DNA]</scope>
    <source>
        <strain evidence="6 7">KIN24-T80</strain>
    </source>
</reference>
<evidence type="ECO:0000256" key="3">
    <source>
        <dbReference type="ARBA" id="ARBA00022989"/>
    </source>
</evidence>
<evidence type="ECO:0000256" key="2">
    <source>
        <dbReference type="ARBA" id="ARBA00022692"/>
    </source>
</evidence>
<keyword evidence="4 5" id="KW-0472">Membrane</keyword>
<gene>
    <name evidence="6" type="ORF">J422_00315</name>
</gene>
<dbReference type="RefSeq" id="WP_004589750.1">
    <property type="nucleotide sequence ID" value="NZ_APMM01000001.1"/>
</dbReference>
<keyword evidence="3 5" id="KW-1133">Transmembrane helix</keyword>
<dbReference type="InterPro" id="IPR001733">
    <property type="entry name" value="Peptidase_S26B"/>
</dbReference>
<evidence type="ECO:0000313" key="7">
    <source>
        <dbReference type="Proteomes" id="UP000053695"/>
    </source>
</evidence>
<feature type="transmembrane region" description="Helical" evidence="5">
    <location>
        <begin position="12"/>
        <end position="32"/>
    </location>
</feature>
<dbReference type="InterPro" id="IPR036286">
    <property type="entry name" value="LexA/Signal_pep-like_sf"/>
</dbReference>
<proteinExistence type="predicted"/>
<dbReference type="GO" id="GO:0006465">
    <property type="term" value="P:signal peptide processing"/>
    <property type="evidence" value="ECO:0007669"/>
    <property type="project" value="InterPro"/>
</dbReference>
<dbReference type="GO" id="GO:0004252">
    <property type="term" value="F:serine-type endopeptidase activity"/>
    <property type="evidence" value="ECO:0007669"/>
    <property type="project" value="InterPro"/>
</dbReference>
<dbReference type="CDD" id="cd06530">
    <property type="entry name" value="S26_SPase_I"/>
    <property type="match status" value="1"/>
</dbReference>
<comment type="caution">
    <text evidence="6">The sequence shown here is derived from an EMBL/GenBank/DDBJ whole genome shotgun (WGS) entry which is preliminary data.</text>
</comment>
<comment type="subcellular location">
    <subcellularLocation>
        <location evidence="1">Membrane</location>
    </subcellularLocation>
</comment>
<name>N6UWX4_9EURY</name>
<protein>
    <submittedName>
        <fullName evidence="6">Peptidase S24/S26A/S26B, conserved region</fullName>
    </submittedName>
</protein>
<dbReference type="STRING" id="1069083.GCA_000371805_01100"/>
<dbReference type="PATRIC" id="fig|1069083.5.peg.63"/>
<feature type="transmembrane region" description="Helical" evidence="5">
    <location>
        <begin position="197"/>
        <end position="214"/>
    </location>
</feature>
<evidence type="ECO:0000256" key="5">
    <source>
        <dbReference type="SAM" id="Phobius"/>
    </source>
</evidence>
<dbReference type="OrthoDB" id="4822at2157"/>